<feature type="compositionally biased region" description="Polar residues" evidence="1">
    <location>
        <begin position="76"/>
        <end position="110"/>
    </location>
</feature>
<feature type="region of interest" description="Disordered" evidence="1">
    <location>
        <begin position="387"/>
        <end position="435"/>
    </location>
</feature>
<feature type="compositionally biased region" description="Polar residues" evidence="1">
    <location>
        <begin position="1"/>
        <end position="17"/>
    </location>
</feature>
<feature type="region of interest" description="Disordered" evidence="1">
    <location>
        <begin position="1"/>
        <end position="47"/>
    </location>
</feature>
<organism evidence="2 3">
    <name type="scientific">Lophium mytilinum</name>
    <dbReference type="NCBI Taxonomy" id="390894"/>
    <lineage>
        <taxon>Eukaryota</taxon>
        <taxon>Fungi</taxon>
        <taxon>Dikarya</taxon>
        <taxon>Ascomycota</taxon>
        <taxon>Pezizomycotina</taxon>
        <taxon>Dothideomycetes</taxon>
        <taxon>Pleosporomycetidae</taxon>
        <taxon>Mytilinidiales</taxon>
        <taxon>Mytilinidiaceae</taxon>
        <taxon>Lophium</taxon>
    </lineage>
</organism>
<evidence type="ECO:0000313" key="2">
    <source>
        <dbReference type="EMBL" id="KAF2496868.1"/>
    </source>
</evidence>
<evidence type="ECO:0000313" key="3">
    <source>
        <dbReference type="Proteomes" id="UP000799750"/>
    </source>
</evidence>
<gene>
    <name evidence="2" type="ORF">BU16DRAFT_538001</name>
</gene>
<sequence length="452" mass="50403">MDPNKLPNTGLNPTMTPEDQRRFAAQSNSSHHLYGQTTQNSITSSSSYGYTNTQNMATFNSQYQPSPAHGSGTPVAPTSMTALNQYGSTSKTPSRQMLNSYRLSSAQAQHGSERFPPASGQAQSTQPSLQPPGQSTPFEIPRSGTYIRPRQSRSPGGFSSYAAAHRLLDRPIWRPSVPDLTLPPGDVNLWGTKQVIVDALVNTEGCMDADTEACEMWRQFSYPPADIDAIAWSILNTLFHLHRIGSRVWNYKTVTEIEPTSHKDQAFWDSLRIVEADTHLNFRDRYNALIHLLTLSKATCVGAMYRQNIDQIVEAPLRSFNQVLQDVQSRRLRMGQPTVPIFPFPILPTSPAARTAPSLPAVPPIPDVPIYLTGLGAPEKRKRAFAEEINQPTIKRPRHDAPRREDTSKPNAGTNHLPKKGLRVKRSRMKRLKHPRHDVVCATAPEIRNPMH</sequence>
<dbReference type="EMBL" id="MU004187">
    <property type="protein sequence ID" value="KAF2496868.1"/>
    <property type="molecule type" value="Genomic_DNA"/>
</dbReference>
<protein>
    <submittedName>
        <fullName evidence="2">Uncharacterized protein</fullName>
    </submittedName>
</protein>
<feature type="compositionally biased region" description="Basic and acidic residues" evidence="1">
    <location>
        <begin position="399"/>
        <end position="408"/>
    </location>
</feature>
<name>A0A6A6QWP6_9PEZI</name>
<feature type="compositionally biased region" description="Polar residues" evidence="1">
    <location>
        <begin position="120"/>
        <end position="137"/>
    </location>
</feature>
<reference evidence="2" key="1">
    <citation type="journal article" date="2020" name="Stud. Mycol.">
        <title>101 Dothideomycetes genomes: a test case for predicting lifestyles and emergence of pathogens.</title>
        <authorList>
            <person name="Haridas S."/>
            <person name="Albert R."/>
            <person name="Binder M."/>
            <person name="Bloem J."/>
            <person name="Labutti K."/>
            <person name="Salamov A."/>
            <person name="Andreopoulos B."/>
            <person name="Baker S."/>
            <person name="Barry K."/>
            <person name="Bills G."/>
            <person name="Bluhm B."/>
            <person name="Cannon C."/>
            <person name="Castanera R."/>
            <person name="Culley D."/>
            <person name="Daum C."/>
            <person name="Ezra D."/>
            <person name="Gonzalez J."/>
            <person name="Henrissat B."/>
            <person name="Kuo A."/>
            <person name="Liang C."/>
            <person name="Lipzen A."/>
            <person name="Lutzoni F."/>
            <person name="Magnuson J."/>
            <person name="Mondo S."/>
            <person name="Nolan M."/>
            <person name="Ohm R."/>
            <person name="Pangilinan J."/>
            <person name="Park H.-J."/>
            <person name="Ramirez L."/>
            <person name="Alfaro M."/>
            <person name="Sun H."/>
            <person name="Tritt A."/>
            <person name="Yoshinaga Y."/>
            <person name="Zwiers L.-H."/>
            <person name="Turgeon B."/>
            <person name="Goodwin S."/>
            <person name="Spatafora J."/>
            <person name="Crous P."/>
            <person name="Grigoriev I."/>
        </authorList>
    </citation>
    <scope>NUCLEOTIDE SEQUENCE</scope>
    <source>
        <strain evidence="2">CBS 269.34</strain>
    </source>
</reference>
<keyword evidence="3" id="KW-1185">Reference proteome</keyword>
<accession>A0A6A6QWP6</accession>
<feature type="compositionally biased region" description="Low complexity" evidence="1">
    <location>
        <begin position="35"/>
        <end position="47"/>
    </location>
</feature>
<dbReference type="AlphaFoldDB" id="A0A6A6QWP6"/>
<feature type="region of interest" description="Disordered" evidence="1">
    <location>
        <begin position="60"/>
        <end position="158"/>
    </location>
</feature>
<dbReference type="Proteomes" id="UP000799750">
    <property type="component" value="Unassembled WGS sequence"/>
</dbReference>
<evidence type="ECO:0000256" key="1">
    <source>
        <dbReference type="SAM" id="MobiDB-lite"/>
    </source>
</evidence>
<feature type="compositionally biased region" description="Basic residues" evidence="1">
    <location>
        <begin position="417"/>
        <end position="435"/>
    </location>
</feature>
<dbReference type="OrthoDB" id="3794856at2759"/>
<proteinExistence type="predicted"/>